<dbReference type="InterPro" id="IPR027417">
    <property type="entry name" value="P-loop_NTPase"/>
</dbReference>
<dbReference type="SMART" id="SM00382">
    <property type="entry name" value="AAA"/>
    <property type="match status" value="1"/>
</dbReference>
<organism evidence="7 8">
    <name type="scientific">Aerococcus tenax</name>
    <dbReference type="NCBI Taxonomy" id="3078812"/>
    <lineage>
        <taxon>Bacteria</taxon>
        <taxon>Bacillati</taxon>
        <taxon>Bacillota</taxon>
        <taxon>Bacilli</taxon>
        <taxon>Lactobacillales</taxon>
        <taxon>Aerococcaceae</taxon>
        <taxon>Aerococcus</taxon>
    </lineage>
</organism>
<evidence type="ECO:0000256" key="3">
    <source>
        <dbReference type="ARBA" id="ARBA00022741"/>
    </source>
</evidence>
<dbReference type="GO" id="GO:0098796">
    <property type="term" value="C:membrane protein complex"/>
    <property type="evidence" value="ECO:0007669"/>
    <property type="project" value="UniProtKB-ARBA"/>
</dbReference>
<dbReference type="GO" id="GO:0005524">
    <property type="term" value="F:ATP binding"/>
    <property type="evidence" value="ECO:0007669"/>
    <property type="project" value="UniProtKB-KW"/>
</dbReference>
<dbReference type="InterPro" id="IPR017911">
    <property type="entry name" value="MacB-like_ATP-bd"/>
</dbReference>
<dbReference type="GO" id="GO:0016887">
    <property type="term" value="F:ATP hydrolysis activity"/>
    <property type="evidence" value="ECO:0007669"/>
    <property type="project" value="InterPro"/>
</dbReference>
<dbReference type="RefSeq" id="WP_111821602.1">
    <property type="nucleotide sequence ID" value="NZ_QMGY01000001.1"/>
</dbReference>
<dbReference type="SUPFAM" id="SSF52540">
    <property type="entry name" value="P-loop containing nucleoside triphosphate hydrolases"/>
    <property type="match status" value="1"/>
</dbReference>
<protein>
    <submittedName>
        <fullName evidence="7">ABC transporter ATP-binding protein</fullName>
    </submittedName>
</protein>
<keyword evidence="8" id="KW-1185">Reference proteome</keyword>
<evidence type="ECO:0000256" key="2">
    <source>
        <dbReference type="ARBA" id="ARBA00022448"/>
    </source>
</evidence>
<dbReference type="PANTHER" id="PTHR42798:SF7">
    <property type="entry name" value="ALPHA-D-RIBOSE 1-METHYLPHOSPHONATE 5-TRIPHOSPHATE SYNTHASE SUBUNIT PHNL"/>
    <property type="match status" value="1"/>
</dbReference>
<evidence type="ECO:0000256" key="5">
    <source>
        <dbReference type="ARBA" id="ARBA00022970"/>
    </source>
</evidence>
<dbReference type="InterPro" id="IPR003593">
    <property type="entry name" value="AAA+_ATPase"/>
</dbReference>
<comment type="similarity">
    <text evidence="1">Belongs to the ABC transporter superfamily.</text>
</comment>
<dbReference type="AlphaFoldDB" id="A0A5N1BS40"/>
<keyword evidence="3" id="KW-0547">Nucleotide-binding</keyword>
<name>A0A5N1BS40_9LACT</name>
<evidence type="ECO:0000256" key="4">
    <source>
        <dbReference type="ARBA" id="ARBA00022840"/>
    </source>
</evidence>
<dbReference type="PROSITE" id="PS50893">
    <property type="entry name" value="ABC_TRANSPORTER_2"/>
    <property type="match status" value="1"/>
</dbReference>
<reference evidence="8" key="1">
    <citation type="submission" date="2019-09" db="EMBL/GenBank/DDBJ databases">
        <title>Draft genome sequence assemblies of isolates from the urinary tract.</title>
        <authorList>
            <person name="Mores C.R."/>
            <person name="Putonti C."/>
            <person name="Wolfe A.J."/>
        </authorList>
    </citation>
    <scope>NUCLEOTIDE SEQUENCE [LARGE SCALE GENOMIC DNA]</scope>
    <source>
        <strain evidence="8">UMB8614</strain>
    </source>
</reference>
<dbReference type="PANTHER" id="PTHR42798">
    <property type="entry name" value="LIPOPROTEIN-RELEASING SYSTEM ATP-BINDING PROTEIN LOLD"/>
    <property type="match status" value="1"/>
</dbReference>
<proteinExistence type="inferred from homology"/>
<keyword evidence="5" id="KW-0029">Amino-acid transport</keyword>
<evidence type="ECO:0000313" key="8">
    <source>
        <dbReference type="Proteomes" id="UP000326476"/>
    </source>
</evidence>
<accession>A0A5N1BS40</accession>
<dbReference type="CDD" id="cd03255">
    <property type="entry name" value="ABC_MJ0796_LolCDE_FtsE"/>
    <property type="match status" value="1"/>
</dbReference>
<evidence type="ECO:0000256" key="1">
    <source>
        <dbReference type="ARBA" id="ARBA00005417"/>
    </source>
</evidence>
<evidence type="ECO:0000259" key="6">
    <source>
        <dbReference type="PROSITE" id="PS50893"/>
    </source>
</evidence>
<keyword evidence="4 7" id="KW-0067">ATP-binding</keyword>
<dbReference type="Gene3D" id="3.40.50.300">
    <property type="entry name" value="P-loop containing nucleotide triphosphate hydrolases"/>
    <property type="match status" value="1"/>
</dbReference>
<dbReference type="InterPro" id="IPR003439">
    <property type="entry name" value="ABC_transporter-like_ATP-bd"/>
</dbReference>
<dbReference type="GO" id="GO:0022857">
    <property type="term" value="F:transmembrane transporter activity"/>
    <property type="evidence" value="ECO:0007669"/>
    <property type="project" value="UniProtKB-ARBA"/>
</dbReference>
<gene>
    <name evidence="7" type="ORF">F6I34_03520</name>
</gene>
<dbReference type="GO" id="GO:0006865">
    <property type="term" value="P:amino acid transport"/>
    <property type="evidence" value="ECO:0007669"/>
    <property type="project" value="UniProtKB-KW"/>
</dbReference>
<keyword evidence="2" id="KW-0813">Transport</keyword>
<evidence type="ECO:0000313" key="7">
    <source>
        <dbReference type="EMBL" id="KAA9240999.1"/>
    </source>
</evidence>
<dbReference type="EMBL" id="VYVN01000006">
    <property type="protein sequence ID" value="KAA9240999.1"/>
    <property type="molecule type" value="Genomic_DNA"/>
</dbReference>
<sequence>METVLRSENIHKTFGSGDNKVHAVNDVSLTIEQGEFISIMGPSGCGKSTLLHCLSAMDRIDAGRLSILDQDINLLSENELSDFRRGNLGFIFQRPTLIKSLDLLDNIIFPSYDDYAGDKEDLVQKARALMKRLGLEGLEERKSNQTSGGQLQRITICRALLHHPAILFADEPTGALNSKASEEILDLFRQLNRDQMTIVMVTHDAKVASKSNRVIFMKDGRLEDELCFATEEAEERLDKIRQSMVKLGV</sequence>
<comment type="caution">
    <text evidence="7">The sequence shown here is derived from an EMBL/GenBank/DDBJ whole genome shotgun (WGS) entry which is preliminary data.</text>
</comment>
<dbReference type="Pfam" id="PF00005">
    <property type="entry name" value="ABC_tran"/>
    <property type="match status" value="1"/>
</dbReference>
<feature type="domain" description="ABC transporter" evidence="6">
    <location>
        <begin position="5"/>
        <end position="244"/>
    </location>
</feature>
<dbReference type="Proteomes" id="UP000326476">
    <property type="component" value="Unassembled WGS sequence"/>
</dbReference>
<dbReference type="FunFam" id="3.40.50.300:FF:000032">
    <property type="entry name" value="Export ABC transporter ATP-binding protein"/>
    <property type="match status" value="1"/>
</dbReference>